<dbReference type="RefSeq" id="WP_163479024.1">
    <property type="nucleotide sequence ID" value="NZ_JAAGWE010000044.1"/>
</dbReference>
<dbReference type="GO" id="GO:0003677">
    <property type="term" value="F:DNA binding"/>
    <property type="evidence" value="ECO:0007669"/>
    <property type="project" value="UniProtKB-KW"/>
</dbReference>
<accession>A0A6P0GPA2</accession>
<evidence type="ECO:0000256" key="3">
    <source>
        <dbReference type="SAM" id="MobiDB-lite"/>
    </source>
</evidence>
<dbReference type="GO" id="GO:0015074">
    <property type="term" value="P:DNA integration"/>
    <property type="evidence" value="ECO:0007669"/>
    <property type="project" value="InterPro"/>
</dbReference>
<feature type="compositionally biased region" description="Polar residues" evidence="3">
    <location>
        <begin position="1"/>
        <end position="11"/>
    </location>
</feature>
<evidence type="ECO:0000313" key="5">
    <source>
        <dbReference type="EMBL" id="NEM08731.1"/>
    </source>
</evidence>
<dbReference type="AlphaFoldDB" id="A0A6P0GPA2"/>
<reference evidence="5 6" key="1">
    <citation type="submission" date="2019-12" db="EMBL/GenBank/DDBJ databases">
        <title>WGS of CPCC 203550 I12A-02606.</title>
        <authorList>
            <person name="Jiang Z."/>
        </authorList>
    </citation>
    <scope>NUCLEOTIDE SEQUENCE [LARGE SCALE GENOMIC DNA]</scope>
    <source>
        <strain evidence="5 6">I12A-02606</strain>
    </source>
</reference>
<evidence type="ECO:0000259" key="4">
    <source>
        <dbReference type="PROSITE" id="PS51898"/>
    </source>
</evidence>
<proteinExistence type="predicted"/>
<dbReference type="InterPro" id="IPR011010">
    <property type="entry name" value="DNA_brk_join_enz"/>
</dbReference>
<organism evidence="5 6">
    <name type="scientific">Geodermatophilus normandii</name>
    <dbReference type="NCBI Taxonomy" id="1137989"/>
    <lineage>
        <taxon>Bacteria</taxon>
        <taxon>Bacillati</taxon>
        <taxon>Actinomycetota</taxon>
        <taxon>Actinomycetes</taxon>
        <taxon>Geodermatophilales</taxon>
        <taxon>Geodermatophilaceae</taxon>
        <taxon>Geodermatophilus</taxon>
    </lineage>
</organism>
<dbReference type="EMBL" id="JAAGWE010000044">
    <property type="protein sequence ID" value="NEM08731.1"/>
    <property type="molecule type" value="Genomic_DNA"/>
</dbReference>
<evidence type="ECO:0000256" key="2">
    <source>
        <dbReference type="ARBA" id="ARBA00023172"/>
    </source>
</evidence>
<dbReference type="InterPro" id="IPR050090">
    <property type="entry name" value="Tyrosine_recombinase_XerCD"/>
</dbReference>
<keyword evidence="1" id="KW-0238">DNA-binding</keyword>
<dbReference type="Proteomes" id="UP000471126">
    <property type="component" value="Unassembled WGS sequence"/>
</dbReference>
<feature type="domain" description="Tyr recombinase" evidence="4">
    <location>
        <begin position="185"/>
        <end position="382"/>
    </location>
</feature>
<dbReference type="SUPFAM" id="SSF56349">
    <property type="entry name" value="DNA breaking-rejoining enzymes"/>
    <property type="match status" value="1"/>
</dbReference>
<feature type="region of interest" description="Disordered" evidence="3">
    <location>
        <begin position="1"/>
        <end position="58"/>
    </location>
</feature>
<protein>
    <submittedName>
        <fullName evidence="5">Site-specific integrase</fullName>
    </submittedName>
</protein>
<dbReference type="CDD" id="cd01189">
    <property type="entry name" value="INT_ICEBs1_C_like"/>
    <property type="match status" value="1"/>
</dbReference>
<dbReference type="PANTHER" id="PTHR30349">
    <property type="entry name" value="PHAGE INTEGRASE-RELATED"/>
    <property type="match status" value="1"/>
</dbReference>
<evidence type="ECO:0000313" key="6">
    <source>
        <dbReference type="Proteomes" id="UP000471126"/>
    </source>
</evidence>
<dbReference type="InterPro" id="IPR013762">
    <property type="entry name" value="Integrase-like_cat_sf"/>
</dbReference>
<comment type="caution">
    <text evidence="5">The sequence shown here is derived from an EMBL/GenBank/DDBJ whole genome shotgun (WGS) entry which is preliminary data.</text>
</comment>
<name>A0A6P0GPA2_9ACTN</name>
<dbReference type="InterPro" id="IPR010998">
    <property type="entry name" value="Integrase_recombinase_N"/>
</dbReference>
<dbReference type="Gene3D" id="1.10.443.10">
    <property type="entry name" value="Intergrase catalytic core"/>
    <property type="match status" value="1"/>
</dbReference>
<dbReference type="GO" id="GO:0006310">
    <property type="term" value="P:DNA recombination"/>
    <property type="evidence" value="ECO:0007669"/>
    <property type="project" value="UniProtKB-KW"/>
</dbReference>
<dbReference type="InterPro" id="IPR002104">
    <property type="entry name" value="Integrase_catalytic"/>
</dbReference>
<dbReference type="PROSITE" id="PS51898">
    <property type="entry name" value="TYR_RECOMBINASE"/>
    <property type="match status" value="1"/>
</dbReference>
<keyword evidence="2" id="KW-0233">DNA recombination</keyword>
<dbReference type="Gene3D" id="1.10.150.130">
    <property type="match status" value="1"/>
</dbReference>
<dbReference type="PANTHER" id="PTHR30349:SF91">
    <property type="entry name" value="INTA PROTEIN"/>
    <property type="match status" value="1"/>
</dbReference>
<sequence length="390" mass="42298">MSPRTPRTGSSAKRRGNSEGSTPRRRPDGRWQINLRVTDDYGQASRHTVYGDTPQEARDKAAEIRRRAAEGRPARDRKQTVAAFAEHWIDTSLQASDRKRTTMVMYAGVARTHIVGSSVGRLTLDKVRPSHVEGWVVELCRKGLADSTIRSAYTILRAVLDTAVRDGALASNPAAVLRRPKVLAKEAPHLTPAQVADLLHSADNTRYAPLFALLVHTGLRRGEALALQWSDVDLDKHLLRVRGTLARVQGRLLVTEPKTAKSKRSVPISAPAEPLLRGIRAGQAEERRRAGSLWRETGFVFTTETGEPCDPRNALRALKVAATRAGLPQAGLHTLRHSAASVMLTAGVPLKAVPEILGHSSIAITGDVYGHVAPDVSRGAMDVLGAAFGQ</sequence>
<dbReference type="Pfam" id="PF00589">
    <property type="entry name" value="Phage_integrase"/>
    <property type="match status" value="1"/>
</dbReference>
<gene>
    <name evidence="5" type="ORF">GCU54_22475</name>
</gene>
<evidence type="ECO:0000256" key="1">
    <source>
        <dbReference type="ARBA" id="ARBA00023125"/>
    </source>
</evidence>